<dbReference type="CDD" id="cd05506">
    <property type="entry name" value="Bromo_plant1"/>
    <property type="match status" value="1"/>
</dbReference>
<dbReference type="AlphaFoldDB" id="A0AAD2ECK4"/>
<dbReference type="Gene3D" id="1.20.1270.220">
    <property type="match status" value="1"/>
</dbReference>
<evidence type="ECO:0000259" key="7">
    <source>
        <dbReference type="PROSITE" id="PS51525"/>
    </source>
</evidence>
<dbReference type="PANTHER" id="PTHR45926">
    <property type="entry name" value="OSJNBA0053K19.4 PROTEIN"/>
    <property type="match status" value="1"/>
</dbReference>
<evidence type="ECO:0000256" key="4">
    <source>
        <dbReference type="PROSITE-ProRule" id="PRU00035"/>
    </source>
</evidence>
<dbReference type="Gene3D" id="1.20.920.10">
    <property type="entry name" value="Bromodomain-like"/>
    <property type="match status" value="1"/>
</dbReference>
<dbReference type="InterPro" id="IPR001487">
    <property type="entry name" value="Bromodomain"/>
</dbReference>
<evidence type="ECO:0000256" key="5">
    <source>
        <dbReference type="SAM" id="MobiDB-lite"/>
    </source>
</evidence>
<feature type="region of interest" description="Disordered" evidence="5">
    <location>
        <begin position="476"/>
        <end position="495"/>
    </location>
</feature>
<evidence type="ECO:0000256" key="3">
    <source>
        <dbReference type="ARBA" id="ARBA00023163"/>
    </source>
</evidence>
<keyword evidence="3" id="KW-0804">Transcription</keyword>
<name>A0AAD2ECK4_9LAMI</name>
<protein>
    <recommendedName>
        <fullName evidence="10">Transcription factor GTE4</fullName>
    </recommendedName>
</protein>
<evidence type="ECO:0008006" key="10">
    <source>
        <dbReference type="Google" id="ProtNLM"/>
    </source>
</evidence>
<dbReference type="Proteomes" id="UP000834106">
    <property type="component" value="Chromosome 20"/>
</dbReference>
<dbReference type="InterPro" id="IPR027353">
    <property type="entry name" value="NET_dom"/>
</dbReference>
<dbReference type="Pfam" id="PF17035">
    <property type="entry name" value="BET"/>
    <property type="match status" value="1"/>
</dbReference>
<dbReference type="EMBL" id="OU503055">
    <property type="protein sequence ID" value="CAI9784393.1"/>
    <property type="molecule type" value="Genomic_DNA"/>
</dbReference>
<keyword evidence="2 4" id="KW-0103">Bromodomain</keyword>
<accession>A0AAD2ECK4</accession>
<feature type="domain" description="Bromo" evidence="6">
    <location>
        <begin position="371"/>
        <end position="443"/>
    </location>
</feature>
<organism evidence="8 9">
    <name type="scientific">Fraxinus pennsylvanica</name>
    <dbReference type="NCBI Taxonomy" id="56036"/>
    <lineage>
        <taxon>Eukaryota</taxon>
        <taxon>Viridiplantae</taxon>
        <taxon>Streptophyta</taxon>
        <taxon>Embryophyta</taxon>
        <taxon>Tracheophyta</taxon>
        <taxon>Spermatophyta</taxon>
        <taxon>Magnoliopsida</taxon>
        <taxon>eudicotyledons</taxon>
        <taxon>Gunneridae</taxon>
        <taxon>Pentapetalae</taxon>
        <taxon>asterids</taxon>
        <taxon>lamiids</taxon>
        <taxon>Lamiales</taxon>
        <taxon>Oleaceae</taxon>
        <taxon>Oleeae</taxon>
        <taxon>Fraxinus</taxon>
    </lineage>
</organism>
<dbReference type="SMART" id="SM00297">
    <property type="entry name" value="BROMO"/>
    <property type="match status" value="1"/>
</dbReference>
<dbReference type="PRINTS" id="PR00503">
    <property type="entry name" value="BROMODOMAIN"/>
</dbReference>
<evidence type="ECO:0000259" key="6">
    <source>
        <dbReference type="PROSITE" id="PS50014"/>
    </source>
</evidence>
<reference evidence="8" key="1">
    <citation type="submission" date="2023-05" db="EMBL/GenBank/DDBJ databases">
        <authorList>
            <person name="Huff M."/>
        </authorList>
    </citation>
    <scope>NUCLEOTIDE SEQUENCE</scope>
</reference>
<keyword evidence="1" id="KW-0805">Transcription regulation</keyword>
<gene>
    <name evidence="8" type="ORF">FPE_LOCUS31823</name>
</gene>
<evidence type="ECO:0000313" key="8">
    <source>
        <dbReference type="EMBL" id="CAI9784393.1"/>
    </source>
</evidence>
<feature type="domain" description="NET" evidence="7">
    <location>
        <begin position="531"/>
        <end position="612"/>
    </location>
</feature>
<keyword evidence="9" id="KW-1185">Reference proteome</keyword>
<dbReference type="InterPro" id="IPR038336">
    <property type="entry name" value="NET_sf"/>
</dbReference>
<proteinExistence type="predicted"/>
<dbReference type="InterPro" id="IPR037377">
    <property type="entry name" value="GTE_bromo"/>
</dbReference>
<sequence length="695" mass="78557">MKSTKIVFPVVTHSIQVLVMSIQWTGKKILQQNLLAEYDQHAPPLDVGKSPPHLIYLSNPNNPNRPFSSHNRNAKILALRFRVPIPLMYFPTLLGRLSPPLLKKQKVSSAVSSFCKDSLCICLWWVFGTMLGGGNEGSKEKKKSAESKVYTRKSFKGLKNSKNLSREQQPKTQEMVLQGLNMMKRLGNSSVDAASDNFSGLNHDGLVENGEILRPENRVTINLSMKSKKEARELKRKLEGERNMVWSFIKKIEANEKQKNDHGFDKISGNKVPVGPPHILKPLNQLSVSVVEDSQGGSENVEKEKRTPKANQFYCNSEFLLTKDKFPSAESNKKLKSDGKKGGSELGNSFGLGKFSNQILKSCSALLERLMKHKHGWVFNKPVDTVALGLHDYFEIIKNPMDLGTVKAKLNQNAYKSPIEFAEDVRLTFRNAMTYNPKEQDVYMMAEQLSKIFENKWASIEADYMHKLNLSVDVEVGSPTPTSRKAPPQSRPLPDMRRVLDRSESMTHPIDPQRRSTNLVQSGRIATTKKPKAKDPNKREMTFEEKQKLSINLQSLPSEKLENVVQIIKKKNPALSQCDDEIEVDIDIVDTETLWELDRFIANHKKSLSKNKRKAEIATQLKDGAQLNPQETIPSPVVTEIPNEFIENKTDEKNVSSPLAQDLHQVIRMVKVPQGLDLLLDILQIIELLRSQNSQ</sequence>
<dbReference type="InterPro" id="IPR036427">
    <property type="entry name" value="Bromodomain-like_sf"/>
</dbReference>
<dbReference type="Pfam" id="PF00439">
    <property type="entry name" value="Bromodomain"/>
    <property type="match status" value="1"/>
</dbReference>
<dbReference type="SUPFAM" id="SSF47370">
    <property type="entry name" value="Bromodomain"/>
    <property type="match status" value="1"/>
</dbReference>
<evidence type="ECO:0000256" key="2">
    <source>
        <dbReference type="ARBA" id="ARBA00023117"/>
    </source>
</evidence>
<dbReference type="PROSITE" id="PS51525">
    <property type="entry name" value="NET"/>
    <property type="match status" value="1"/>
</dbReference>
<dbReference type="PROSITE" id="PS50014">
    <property type="entry name" value="BROMODOMAIN_2"/>
    <property type="match status" value="1"/>
</dbReference>
<evidence type="ECO:0000313" key="9">
    <source>
        <dbReference type="Proteomes" id="UP000834106"/>
    </source>
</evidence>
<evidence type="ECO:0000256" key="1">
    <source>
        <dbReference type="ARBA" id="ARBA00023015"/>
    </source>
</evidence>